<geneLocation type="plasmid" evidence="5 6">
    <name>pAlCFBP5477</name>
</geneLocation>
<organism evidence="5 6">
    <name type="scientific">Agrobacterium larrymoorei</name>
    <dbReference type="NCBI Taxonomy" id="160699"/>
    <lineage>
        <taxon>Bacteria</taxon>
        <taxon>Pseudomonadati</taxon>
        <taxon>Pseudomonadota</taxon>
        <taxon>Alphaproteobacteria</taxon>
        <taxon>Hyphomicrobiales</taxon>
        <taxon>Rhizobiaceae</taxon>
        <taxon>Rhizobium/Agrobacterium group</taxon>
        <taxon>Agrobacterium</taxon>
    </lineage>
</organism>
<evidence type="ECO:0000313" key="5">
    <source>
        <dbReference type="EMBL" id="WHA44124.1"/>
    </source>
</evidence>
<feature type="binding site" evidence="3">
    <location>
        <position position="95"/>
    </location>
    <ligand>
        <name>Zn(2+)</name>
        <dbReference type="ChEBI" id="CHEBI:29105"/>
        <label>2</label>
    </ligand>
</feature>
<accession>A0AAF0HG33</accession>
<dbReference type="Pfam" id="PF07687">
    <property type="entry name" value="M20_dimer"/>
    <property type="match status" value="1"/>
</dbReference>
<dbReference type="InterPro" id="IPR010158">
    <property type="entry name" value="Amidase_Cbmase"/>
</dbReference>
<comment type="cofactor">
    <cofactor evidence="3">
        <name>Zn(2+)</name>
        <dbReference type="ChEBI" id="CHEBI:29105"/>
    </cofactor>
    <text evidence="3">Binds 2 Zn(2+) ions per subunit.</text>
</comment>
<evidence type="ECO:0000313" key="6">
    <source>
        <dbReference type="Proteomes" id="UP000298664"/>
    </source>
</evidence>
<feature type="binding site" evidence="3">
    <location>
        <position position="383"/>
    </location>
    <ligand>
        <name>Zn(2+)</name>
        <dbReference type="ChEBI" id="CHEBI:29105"/>
        <label>2</label>
    </ligand>
</feature>
<dbReference type="SUPFAM" id="SSF53187">
    <property type="entry name" value="Zn-dependent exopeptidases"/>
    <property type="match status" value="1"/>
</dbReference>
<dbReference type="EMBL" id="CP124735">
    <property type="protein sequence ID" value="WHA44124.1"/>
    <property type="molecule type" value="Genomic_DNA"/>
</dbReference>
<keyword evidence="2 5" id="KW-0378">Hydrolase</keyword>
<dbReference type="RefSeq" id="WP_137395904.1">
    <property type="nucleotide sequence ID" value="NZ_CP124735.1"/>
</dbReference>
<sequence length="414" mass="44468">MTNLSIQPERLLSHLTELGKIGRDSEGRLVRLAASDTEKLGRDRFVHWIEEAGLEVAVDRIGNIFGIWKPEGVEDQAPLMLGSHIDTVINAGIYDGCYGVLSGLEVIQTLKAAGFQPSRPLVVAAFTNEEGVRYAPDMMGSLVYSGGLGTDEALATVGTDGTVLGNELARIGYAGPHDPGFIQPHAYIELHIEQGPVLEREGIQIGAVENLQGISWQKVTIDGHANHAGTTPISMRSDAGLAAARTVTFLRDRAKTSNTPTVATVGCMEFRPNAINVIPSQATFTVDLRDPDEDRLQAEEAALDAFLEQLKAEEGVSITVERLARFQPVQFDQGIVELIERSAKARGHSCRRMTSGAGHDAQMMARIAPSAMIFVPSIGGISHNPREFTEDTDLVAGANLLLDVVVQIASTASV</sequence>
<evidence type="ECO:0000259" key="4">
    <source>
        <dbReference type="Pfam" id="PF07687"/>
    </source>
</evidence>
<dbReference type="NCBIfam" id="TIGR01879">
    <property type="entry name" value="hydantase"/>
    <property type="match status" value="1"/>
</dbReference>
<feature type="binding site" evidence="3">
    <location>
        <position position="84"/>
    </location>
    <ligand>
        <name>Zn(2+)</name>
        <dbReference type="ChEBI" id="CHEBI:29105"/>
        <label>1</label>
    </ligand>
</feature>
<dbReference type="InterPro" id="IPR036264">
    <property type="entry name" value="Bact_exopeptidase_dim_dom"/>
</dbReference>
<dbReference type="PIRSF" id="PIRSF001235">
    <property type="entry name" value="Amidase_carbamoylase"/>
    <property type="match status" value="1"/>
</dbReference>
<dbReference type="GO" id="GO:0016813">
    <property type="term" value="F:hydrolase activity, acting on carbon-nitrogen (but not peptide) bonds, in linear amidines"/>
    <property type="evidence" value="ECO:0007669"/>
    <property type="project" value="InterPro"/>
</dbReference>
<dbReference type="PANTHER" id="PTHR32494">
    <property type="entry name" value="ALLANTOATE DEIMINASE-RELATED"/>
    <property type="match status" value="1"/>
</dbReference>
<dbReference type="CDD" id="cd03884">
    <property type="entry name" value="M20_bAS"/>
    <property type="match status" value="1"/>
</dbReference>
<evidence type="ECO:0000256" key="3">
    <source>
        <dbReference type="PIRSR" id="PIRSR001235-1"/>
    </source>
</evidence>
<gene>
    <name evidence="5" type="ORF">CFBP5477_022195</name>
</gene>
<dbReference type="Gene3D" id="3.40.630.10">
    <property type="entry name" value="Zn peptidases"/>
    <property type="match status" value="1"/>
</dbReference>
<keyword evidence="3" id="KW-0862">Zinc</keyword>
<proteinExistence type="inferred from homology"/>
<comment type="similarity">
    <text evidence="1">Belongs to the peptidase M20 family.</text>
</comment>
<feature type="binding site" evidence="3">
    <location>
        <position position="95"/>
    </location>
    <ligand>
        <name>Zn(2+)</name>
        <dbReference type="ChEBI" id="CHEBI:29105"/>
        <label>1</label>
    </ligand>
</feature>
<name>A0AAF0HG33_9HYPH</name>
<dbReference type="PANTHER" id="PTHR32494:SF5">
    <property type="entry name" value="ALLANTOATE AMIDOHYDROLASE"/>
    <property type="match status" value="1"/>
</dbReference>
<keyword evidence="5" id="KW-0614">Plasmid</keyword>
<keyword evidence="3" id="KW-0479">Metal-binding</keyword>
<dbReference type="AlphaFoldDB" id="A0AAF0HG33"/>
<dbReference type="Pfam" id="PF01546">
    <property type="entry name" value="Peptidase_M20"/>
    <property type="match status" value="1"/>
</dbReference>
<dbReference type="SUPFAM" id="SSF55031">
    <property type="entry name" value="Bacterial exopeptidase dimerisation domain"/>
    <property type="match status" value="1"/>
</dbReference>
<feature type="domain" description="Peptidase M20 dimerisation" evidence="4">
    <location>
        <begin position="212"/>
        <end position="312"/>
    </location>
</feature>
<evidence type="ECO:0000256" key="1">
    <source>
        <dbReference type="ARBA" id="ARBA00006153"/>
    </source>
</evidence>
<dbReference type="InterPro" id="IPR002933">
    <property type="entry name" value="Peptidase_M20"/>
</dbReference>
<dbReference type="Proteomes" id="UP000298664">
    <property type="component" value="Plasmid pAlCFBP5477"/>
</dbReference>
<protein>
    <submittedName>
        <fullName evidence="5">Zn-dependent hydrolase</fullName>
    </submittedName>
</protein>
<dbReference type="Gene3D" id="3.30.70.360">
    <property type="match status" value="1"/>
</dbReference>
<dbReference type="GO" id="GO:0046872">
    <property type="term" value="F:metal ion binding"/>
    <property type="evidence" value="ECO:0007669"/>
    <property type="project" value="UniProtKB-KW"/>
</dbReference>
<feature type="binding site" evidence="3">
    <location>
        <position position="130"/>
    </location>
    <ligand>
        <name>Zn(2+)</name>
        <dbReference type="ChEBI" id="CHEBI:29105"/>
        <label>2</label>
    </ligand>
</feature>
<evidence type="ECO:0000256" key="2">
    <source>
        <dbReference type="ARBA" id="ARBA00022801"/>
    </source>
</evidence>
<dbReference type="NCBIfam" id="NF006771">
    <property type="entry name" value="PRK09290.1-5"/>
    <property type="match status" value="1"/>
</dbReference>
<dbReference type="InterPro" id="IPR011650">
    <property type="entry name" value="Peptidase_M20_dimer"/>
</dbReference>
<feature type="binding site" evidence="3">
    <location>
        <position position="191"/>
    </location>
    <ligand>
        <name>Zn(2+)</name>
        <dbReference type="ChEBI" id="CHEBI:29105"/>
        <label>1</label>
    </ligand>
</feature>
<reference evidence="5" key="1">
    <citation type="submission" date="2023-05" db="EMBL/GenBank/DDBJ databases">
        <title>Complete genome sequence of Agrobacterium larrymoorei CFBP5477.</title>
        <authorList>
            <person name="Yen H.-C."/>
            <person name="Chou L."/>
            <person name="Lin Y.-C."/>
            <person name="Lai E.-M."/>
            <person name="Kuo C.-H."/>
        </authorList>
    </citation>
    <scope>NUCLEOTIDE SEQUENCE</scope>
    <source>
        <strain evidence="5">CFBP5477</strain>
        <plasmid evidence="5">pAlCFBP5477</plasmid>
    </source>
</reference>